<dbReference type="PROSITE" id="PS51257">
    <property type="entry name" value="PROKAR_LIPOPROTEIN"/>
    <property type="match status" value="1"/>
</dbReference>
<accession>A0A9R1CBU3</accession>
<reference evidence="1" key="1">
    <citation type="journal article" date="2022" name="Int. J. Syst. Evol. Microbiol.">
        <title>Prevotella lacticifex sp. nov., isolated from the rumen of cows.</title>
        <authorList>
            <person name="Shinkai T."/>
            <person name="Ikeyama N."/>
            <person name="Kumagai M."/>
            <person name="Ohmori H."/>
            <person name="Sakamoto M."/>
            <person name="Ohkuma M."/>
            <person name="Mitsumori M."/>
        </authorList>
    </citation>
    <scope>NUCLEOTIDE SEQUENCE</scope>
    <source>
        <strain evidence="1">R5076</strain>
    </source>
</reference>
<dbReference type="EMBL" id="BPUB01000002">
    <property type="protein sequence ID" value="GJG59642.1"/>
    <property type="molecule type" value="Genomic_DNA"/>
</dbReference>
<evidence type="ECO:0000313" key="1">
    <source>
        <dbReference type="EMBL" id="GJG59642.1"/>
    </source>
</evidence>
<protein>
    <recommendedName>
        <fullName evidence="3">Lipoprotein</fullName>
    </recommendedName>
</protein>
<organism evidence="1 2">
    <name type="scientific">Prevotella lacticifex</name>
    <dbReference type="NCBI Taxonomy" id="2854755"/>
    <lineage>
        <taxon>Bacteria</taxon>
        <taxon>Pseudomonadati</taxon>
        <taxon>Bacteroidota</taxon>
        <taxon>Bacteroidia</taxon>
        <taxon>Bacteroidales</taxon>
        <taxon>Prevotellaceae</taxon>
        <taxon>Prevotella</taxon>
    </lineage>
</organism>
<name>A0A9R1CBU3_9BACT</name>
<sequence length="292" mass="31691">MKKIYLALPLAVLLFTACDPSEDDKSAPAAISSEQMASQITITQDPANSNCVTLSTGGAGYVKVTDETGALVYQGTGGYFEVSPGGANDQTWTIERANFDGTTTSVKKSVTINQYLNVAPEWKFFTDMSSKTWTWDTGWRADGGAWGNMGYKAGDNASFVNDGNGIWWACAPADLSGQTAHSVGNRQPGEEDPNAYMVWSIAGKQIKCYDATGKEIRKGTFSFDMSTADDWKKGDLKTSAGSILFPFKINGNGKEPTSFEIMQIDDSKMKLVFAEPGTGSWSEATWWAFKKK</sequence>
<evidence type="ECO:0008006" key="3">
    <source>
        <dbReference type="Google" id="ProtNLM"/>
    </source>
</evidence>
<dbReference type="AlphaFoldDB" id="A0A9R1CBU3"/>
<dbReference type="Proteomes" id="UP000825483">
    <property type="component" value="Unassembled WGS sequence"/>
</dbReference>
<proteinExistence type="predicted"/>
<gene>
    <name evidence="1" type="ORF">PRLR5076_24930</name>
</gene>
<keyword evidence="2" id="KW-1185">Reference proteome</keyword>
<evidence type="ECO:0000313" key="2">
    <source>
        <dbReference type="Proteomes" id="UP000825483"/>
    </source>
</evidence>
<dbReference type="GeneID" id="72466313"/>
<dbReference type="RefSeq" id="WP_223925140.1">
    <property type="nucleotide sequence ID" value="NZ_BPTU01000002.1"/>
</dbReference>
<comment type="caution">
    <text evidence="1">The sequence shown here is derived from an EMBL/GenBank/DDBJ whole genome shotgun (WGS) entry which is preliminary data.</text>
</comment>